<gene>
    <name evidence="3" type="ORF">ACFOND_05965</name>
</gene>
<sequence>MSNNLKTAQHYQCPVCEQPLNPSLRQFICENNHTFDVHKKGYLNLLLAHKKNSKAPGDDADMVESRRRFLAANHYQPLADFVAEQAQQLLPESATIWDAGCGEGYYTQIIAQSNPDFMVYGLDISKPAIQAASRFKEIHWSVASSAHPPYGSNSFDAIVSIFSRVDAVPFHRVLKNNGSVLMVVPDSDHLMGLRKIIYDKVRPYDTSKHLEYFNNGFELVSEQRITVPLNLTTNEAIFDLLGMTPHAHRLPIDKRRQLSEVASLTDTACFKLYHFRKSHQSQDQIS</sequence>
<dbReference type="EMBL" id="JBHRYN010000008">
    <property type="protein sequence ID" value="MFC3701185.1"/>
    <property type="molecule type" value="Genomic_DNA"/>
</dbReference>
<dbReference type="Gene3D" id="3.40.50.150">
    <property type="entry name" value="Vaccinia Virus protein VP39"/>
    <property type="match status" value="1"/>
</dbReference>
<dbReference type="GO" id="GO:0032259">
    <property type="term" value="P:methylation"/>
    <property type="evidence" value="ECO:0007669"/>
    <property type="project" value="UniProtKB-KW"/>
</dbReference>
<reference evidence="4" key="1">
    <citation type="journal article" date="2019" name="Int. J. Syst. Evol. Microbiol.">
        <title>The Global Catalogue of Microorganisms (GCM) 10K type strain sequencing project: providing services to taxonomists for standard genome sequencing and annotation.</title>
        <authorList>
            <consortium name="The Broad Institute Genomics Platform"/>
            <consortium name="The Broad Institute Genome Sequencing Center for Infectious Disease"/>
            <person name="Wu L."/>
            <person name="Ma J."/>
        </authorList>
    </citation>
    <scope>NUCLEOTIDE SEQUENCE [LARGE SCALE GENOMIC DNA]</scope>
    <source>
        <strain evidence="4">CECT 8288</strain>
    </source>
</reference>
<dbReference type="Proteomes" id="UP001595710">
    <property type="component" value="Unassembled WGS sequence"/>
</dbReference>
<protein>
    <submittedName>
        <fullName evidence="3">RNA methyltransferase</fullName>
    </submittedName>
</protein>
<evidence type="ECO:0000313" key="4">
    <source>
        <dbReference type="Proteomes" id="UP001595710"/>
    </source>
</evidence>
<keyword evidence="3" id="KW-0489">Methyltransferase</keyword>
<dbReference type="PIRSF" id="PIRSF018249">
    <property type="entry name" value="MyrA_prd"/>
    <property type="match status" value="1"/>
</dbReference>
<evidence type="ECO:0000313" key="3">
    <source>
        <dbReference type="EMBL" id="MFC3701185.1"/>
    </source>
</evidence>
<comment type="caution">
    <text evidence="3">The sequence shown here is derived from an EMBL/GenBank/DDBJ whole genome shotgun (WGS) entry which is preliminary data.</text>
</comment>
<keyword evidence="4" id="KW-1185">Reference proteome</keyword>
<dbReference type="InterPro" id="IPR029063">
    <property type="entry name" value="SAM-dependent_MTases_sf"/>
</dbReference>
<accession>A0ABV7WT92</accession>
<name>A0ABV7WT92_9GAMM</name>
<proteinExistence type="predicted"/>
<dbReference type="InterPro" id="IPR041698">
    <property type="entry name" value="Methyltransf_25"/>
</dbReference>
<dbReference type="GO" id="GO:0008168">
    <property type="term" value="F:methyltransferase activity"/>
    <property type="evidence" value="ECO:0007669"/>
    <property type="project" value="UniProtKB-KW"/>
</dbReference>
<evidence type="ECO:0000259" key="1">
    <source>
        <dbReference type="Pfam" id="PF13649"/>
    </source>
</evidence>
<organism evidence="3 4">
    <name type="scientific">Reinekea marina</name>
    <dbReference type="NCBI Taxonomy" id="1310421"/>
    <lineage>
        <taxon>Bacteria</taxon>
        <taxon>Pseudomonadati</taxon>
        <taxon>Pseudomonadota</taxon>
        <taxon>Gammaproteobacteria</taxon>
        <taxon>Oceanospirillales</taxon>
        <taxon>Saccharospirillaceae</taxon>
        <taxon>Reinekea</taxon>
    </lineage>
</organism>
<evidence type="ECO:0000259" key="2">
    <source>
        <dbReference type="Pfam" id="PF21302"/>
    </source>
</evidence>
<dbReference type="SUPFAM" id="SSF53335">
    <property type="entry name" value="S-adenosyl-L-methionine-dependent methyltransferases"/>
    <property type="match status" value="1"/>
</dbReference>
<dbReference type="Pfam" id="PF21302">
    <property type="entry name" value="Zn_ribbon_RlmA"/>
    <property type="match status" value="1"/>
</dbReference>
<dbReference type="Pfam" id="PF13649">
    <property type="entry name" value="Methyltransf_25"/>
    <property type="match status" value="1"/>
</dbReference>
<dbReference type="InterPro" id="IPR016718">
    <property type="entry name" value="rRNA_m1G-MeTrfase_A_prd"/>
</dbReference>
<feature type="domain" description="23S rRNA (guanine(745)-N(1))-methyltransferase N-terminal" evidence="2">
    <location>
        <begin position="11"/>
        <end position="54"/>
    </location>
</feature>
<dbReference type="CDD" id="cd02440">
    <property type="entry name" value="AdoMet_MTases"/>
    <property type="match status" value="1"/>
</dbReference>
<keyword evidence="3" id="KW-0808">Transferase</keyword>
<dbReference type="InterPro" id="IPR048647">
    <property type="entry name" value="RlmA_N"/>
</dbReference>
<feature type="domain" description="Methyltransferase" evidence="1">
    <location>
        <begin position="96"/>
        <end position="175"/>
    </location>
</feature>
<dbReference type="RefSeq" id="WP_290282826.1">
    <property type="nucleotide sequence ID" value="NZ_JAUFQI010000001.1"/>
</dbReference>